<gene>
    <name evidence="2" type="ORF">IMSHALPRED_003932</name>
</gene>
<evidence type="ECO:0000256" key="1">
    <source>
        <dbReference type="SAM" id="MobiDB-lite"/>
    </source>
</evidence>
<feature type="region of interest" description="Disordered" evidence="1">
    <location>
        <begin position="143"/>
        <end position="164"/>
    </location>
</feature>
<sequence length="353" mass="35638">MPCGALGYSDPVASLGDLGICGGPRLADDTPTSSTSISVDVSGGTINPSTHSDYLEAVHTLVESSSTAPTLGTNASELEIQTSEGKAALTYSASRTISPPAIKTQTGLGFGTQTFTASSKSQNIIDSGRTLSSELETFGAGSEFQPFSSKTTPMNGPSSSTAGAESIRLPAASVVSQTVESNDRNRYILGNGETITLGSTTMLGSSISTTIPGLRTSGSQIPFVSGSDISLLSLLSPATAAPAVPGTPTTLTTGGNAITANTFAYSNINNQTQRLDGATTASGATICLTPDQSDVVVGTHTGVSGANFTSGFASVPKTTSAHTFEGTAVGASDQLCNSSTVMMIAIAILLWLR</sequence>
<reference evidence="2" key="1">
    <citation type="submission" date="2021-03" db="EMBL/GenBank/DDBJ databases">
        <authorList>
            <person name="Tagirdzhanova G."/>
        </authorList>
    </citation>
    <scope>NUCLEOTIDE SEQUENCE</scope>
</reference>
<name>A0A8H3I5N7_9LECA</name>
<evidence type="ECO:0000313" key="3">
    <source>
        <dbReference type="Proteomes" id="UP000664534"/>
    </source>
</evidence>
<dbReference type="EMBL" id="CAJPDT010000002">
    <property type="protein sequence ID" value="CAF9905693.1"/>
    <property type="molecule type" value="Genomic_DNA"/>
</dbReference>
<comment type="caution">
    <text evidence="2">The sequence shown here is derived from an EMBL/GenBank/DDBJ whole genome shotgun (WGS) entry which is preliminary data.</text>
</comment>
<accession>A0A8H3I5N7</accession>
<proteinExistence type="predicted"/>
<feature type="compositionally biased region" description="Polar residues" evidence="1">
    <location>
        <begin position="145"/>
        <end position="163"/>
    </location>
</feature>
<evidence type="ECO:0000313" key="2">
    <source>
        <dbReference type="EMBL" id="CAF9905693.1"/>
    </source>
</evidence>
<organism evidence="2 3">
    <name type="scientific">Imshaugia aleurites</name>
    <dbReference type="NCBI Taxonomy" id="172621"/>
    <lineage>
        <taxon>Eukaryota</taxon>
        <taxon>Fungi</taxon>
        <taxon>Dikarya</taxon>
        <taxon>Ascomycota</taxon>
        <taxon>Pezizomycotina</taxon>
        <taxon>Lecanoromycetes</taxon>
        <taxon>OSLEUM clade</taxon>
        <taxon>Lecanoromycetidae</taxon>
        <taxon>Lecanorales</taxon>
        <taxon>Lecanorineae</taxon>
        <taxon>Parmeliaceae</taxon>
        <taxon>Imshaugia</taxon>
    </lineage>
</organism>
<dbReference type="Proteomes" id="UP000664534">
    <property type="component" value="Unassembled WGS sequence"/>
</dbReference>
<keyword evidence="3" id="KW-1185">Reference proteome</keyword>
<dbReference type="AlphaFoldDB" id="A0A8H3I5N7"/>
<protein>
    <submittedName>
        <fullName evidence="2">Uncharacterized protein</fullName>
    </submittedName>
</protein>